<organism evidence="1 2">
    <name type="scientific">Rhizobium rhizogenes</name>
    <name type="common">Agrobacterium rhizogenes</name>
    <dbReference type="NCBI Taxonomy" id="359"/>
    <lineage>
        <taxon>Bacteria</taxon>
        <taxon>Pseudomonadati</taxon>
        <taxon>Pseudomonadota</taxon>
        <taxon>Alphaproteobacteria</taxon>
        <taxon>Hyphomicrobiales</taxon>
        <taxon>Rhizobiaceae</taxon>
        <taxon>Rhizobium/Agrobacterium group</taxon>
        <taxon>Rhizobium</taxon>
    </lineage>
</organism>
<evidence type="ECO:0000313" key="1">
    <source>
        <dbReference type="EMBL" id="PVE54971.1"/>
    </source>
</evidence>
<evidence type="ECO:0000313" key="2">
    <source>
        <dbReference type="Proteomes" id="UP000244335"/>
    </source>
</evidence>
<dbReference type="Proteomes" id="UP000244335">
    <property type="component" value="Unassembled WGS sequence"/>
</dbReference>
<accession>A0AA92C4K5</accession>
<protein>
    <submittedName>
        <fullName evidence="1">Uncharacterized protein</fullName>
    </submittedName>
</protein>
<sequence length="127" mass="13712">MTKTTAEQRLGTNGRLTIAVFGKSDTLTPAIKSAWSEASMVLQGPYAVTSVNDHDWHFSGAVIDARYGAELMLPLMADLDSRAIPYIFFVPPSALTHHHGPFVLSDAKAEIRHIVSALAAQSRGSPH</sequence>
<name>A0AA92C4K5_RHIRH</name>
<comment type="caution">
    <text evidence="1">The sequence shown here is derived from an EMBL/GenBank/DDBJ whole genome shotgun (WGS) entry which is preliminary data.</text>
</comment>
<dbReference type="AlphaFoldDB" id="A0AA92C4K5"/>
<proteinExistence type="predicted"/>
<dbReference type="RefSeq" id="WP_113326149.1">
    <property type="nucleotide sequence ID" value="NZ_QDFR01000002.1"/>
</dbReference>
<reference evidence="1 2" key="1">
    <citation type="submission" date="2018-04" db="EMBL/GenBank/DDBJ databases">
        <authorList>
            <person name="Hagen T."/>
        </authorList>
    </citation>
    <scope>NUCLEOTIDE SEQUENCE [LARGE SCALE GENOMIC DNA]</scope>
    <source>
        <strain evidence="1 2">TPD7009</strain>
    </source>
</reference>
<dbReference type="EMBL" id="QDFR01000002">
    <property type="protein sequence ID" value="PVE54971.1"/>
    <property type="molecule type" value="Genomic_DNA"/>
</dbReference>
<gene>
    <name evidence="1" type="ORF">DC430_06935</name>
</gene>